<dbReference type="Gene3D" id="1.10.287.110">
    <property type="entry name" value="DnaJ domain"/>
    <property type="match status" value="1"/>
</dbReference>
<dbReference type="PRINTS" id="PR00625">
    <property type="entry name" value="JDOMAIN"/>
</dbReference>
<dbReference type="GO" id="GO:0005634">
    <property type="term" value="C:nucleus"/>
    <property type="evidence" value="ECO:0007669"/>
    <property type="project" value="TreeGrafter"/>
</dbReference>
<dbReference type="CDD" id="cd06257">
    <property type="entry name" value="DnaJ"/>
    <property type="match status" value="1"/>
</dbReference>
<dbReference type="PANTHER" id="PTHR44144">
    <property type="entry name" value="DNAJ HOMOLOG SUBFAMILY C MEMBER 9"/>
    <property type="match status" value="1"/>
</dbReference>
<name>A0A922I4B4_DERFA</name>
<dbReference type="GO" id="GO:0005737">
    <property type="term" value="C:cytoplasm"/>
    <property type="evidence" value="ECO:0007669"/>
    <property type="project" value="TreeGrafter"/>
</dbReference>
<feature type="domain" description="J" evidence="1">
    <location>
        <begin position="15"/>
        <end position="91"/>
    </location>
</feature>
<dbReference type="InterPro" id="IPR036869">
    <property type="entry name" value="J_dom_sf"/>
</dbReference>
<protein>
    <submittedName>
        <fullName evidence="2">DnaJ sub C member 9</fullName>
    </submittedName>
</protein>
<evidence type="ECO:0000259" key="1">
    <source>
        <dbReference type="PROSITE" id="PS50076"/>
    </source>
</evidence>
<dbReference type="GO" id="GO:0031072">
    <property type="term" value="F:heat shock protein binding"/>
    <property type="evidence" value="ECO:0007669"/>
    <property type="project" value="TreeGrafter"/>
</dbReference>
<gene>
    <name evidence="2" type="primary">DNAJC9</name>
    <name evidence="2" type="ORF">DERF_008380</name>
</gene>
<dbReference type="Pfam" id="PF23302">
    <property type="entry name" value="HTH_DNAJC9"/>
    <property type="match status" value="1"/>
</dbReference>
<dbReference type="SMART" id="SM00271">
    <property type="entry name" value="DnaJ"/>
    <property type="match status" value="1"/>
</dbReference>
<comment type="caution">
    <text evidence="2">The sequence shown here is derived from an EMBL/GenBank/DDBJ whole genome shotgun (WGS) entry which is preliminary data.</text>
</comment>
<dbReference type="Proteomes" id="UP000790347">
    <property type="component" value="Unassembled WGS sequence"/>
</dbReference>
<dbReference type="EMBL" id="ASGP02000003">
    <property type="protein sequence ID" value="KAH9517741.1"/>
    <property type="molecule type" value="Genomic_DNA"/>
</dbReference>
<dbReference type="InterPro" id="IPR001623">
    <property type="entry name" value="DnaJ_domain"/>
</dbReference>
<dbReference type="PROSITE" id="PS50076">
    <property type="entry name" value="DNAJ_2"/>
    <property type="match status" value="1"/>
</dbReference>
<dbReference type="SUPFAM" id="SSF46565">
    <property type="entry name" value="Chaperone J-domain"/>
    <property type="match status" value="1"/>
</dbReference>
<proteinExistence type="predicted"/>
<dbReference type="PANTHER" id="PTHR44144:SF1">
    <property type="entry name" value="DNAJ HOMOLOG SUBFAMILY C MEMBER 9"/>
    <property type="match status" value="1"/>
</dbReference>
<reference evidence="2" key="2">
    <citation type="journal article" date="2022" name="Res Sq">
        <title>Comparative Genomics Reveals Insights into the Divergent Evolution of Astigmatic Mites and Household Pest Adaptations.</title>
        <authorList>
            <person name="Xiong Q."/>
            <person name="Wan A.T.-Y."/>
            <person name="Liu X.-Y."/>
            <person name="Fung C.S.-H."/>
            <person name="Xiao X."/>
            <person name="Malainual N."/>
            <person name="Hou J."/>
            <person name="Wang L."/>
            <person name="Wang M."/>
            <person name="Yang K."/>
            <person name="Cui Y."/>
            <person name="Leung E."/>
            <person name="Nong W."/>
            <person name="Shin S.-K."/>
            <person name="Au S."/>
            <person name="Jeong K.Y."/>
            <person name="Chew F.T."/>
            <person name="Hui J."/>
            <person name="Leung T.F."/>
            <person name="Tungtrongchitr A."/>
            <person name="Zhong N."/>
            <person name="Liu Z."/>
            <person name="Tsui S."/>
        </authorList>
    </citation>
    <scope>NUCLEOTIDE SEQUENCE</scope>
    <source>
        <strain evidence="2">Derf</strain>
        <tissue evidence="2">Whole organism</tissue>
    </source>
</reference>
<sequence>MDFLQECQEYFGTKNLYEILEISKTANENEIKSAYRKKSLKVHPDRVQAASQKESAKRAFQILTKKVYDESGMIITDENSFTDLSTFDEFMNYWRTLFPRIDAKKLDDFEQNYVGSSEEEKDLKNLYVKFEGDLNMIYEYFYFYDEDRVTGMLNKLIDMNEIPAFDAFVNEPKSKKNKRIKRIQKESLSAKKESEKQQNNDGDSDLIMAIQKRNTSKENGFNSLIKNLEAKYATSGSKNKEILLEISNGQSIKEGVMFYKFNESDFLAEPDVNYCFFCLNSRQTNEWLELLKQLSYRKQRVYLNQLRLQLKTITGIDPLESTPWSNKS</sequence>
<evidence type="ECO:0000313" key="3">
    <source>
        <dbReference type="Proteomes" id="UP000790347"/>
    </source>
</evidence>
<dbReference type="AlphaFoldDB" id="A0A922I4B4"/>
<keyword evidence="3" id="KW-1185">Reference proteome</keyword>
<organism evidence="2 3">
    <name type="scientific">Dermatophagoides farinae</name>
    <name type="common">American house dust mite</name>
    <dbReference type="NCBI Taxonomy" id="6954"/>
    <lineage>
        <taxon>Eukaryota</taxon>
        <taxon>Metazoa</taxon>
        <taxon>Ecdysozoa</taxon>
        <taxon>Arthropoda</taxon>
        <taxon>Chelicerata</taxon>
        <taxon>Arachnida</taxon>
        <taxon>Acari</taxon>
        <taxon>Acariformes</taxon>
        <taxon>Sarcoptiformes</taxon>
        <taxon>Astigmata</taxon>
        <taxon>Psoroptidia</taxon>
        <taxon>Analgoidea</taxon>
        <taxon>Pyroglyphidae</taxon>
        <taxon>Dermatophagoidinae</taxon>
        <taxon>Dermatophagoides</taxon>
    </lineage>
</organism>
<dbReference type="Pfam" id="PF00226">
    <property type="entry name" value="DnaJ"/>
    <property type="match status" value="1"/>
</dbReference>
<dbReference type="InterPro" id="IPR056453">
    <property type="entry name" value="HTH_DNAJC9"/>
</dbReference>
<reference evidence="2" key="1">
    <citation type="submission" date="2013-05" db="EMBL/GenBank/DDBJ databases">
        <authorList>
            <person name="Yim A.K.Y."/>
            <person name="Chan T.F."/>
            <person name="Ji K.M."/>
            <person name="Liu X.Y."/>
            <person name="Zhou J.W."/>
            <person name="Li R.Q."/>
            <person name="Yang K.Y."/>
            <person name="Li J."/>
            <person name="Li M."/>
            <person name="Law P.T.W."/>
            <person name="Wu Y.L."/>
            <person name="Cai Z.L."/>
            <person name="Qin H."/>
            <person name="Bao Y."/>
            <person name="Leung R.K.K."/>
            <person name="Ng P.K.S."/>
            <person name="Zou J."/>
            <person name="Zhong X.J."/>
            <person name="Ran P.X."/>
            <person name="Zhong N.S."/>
            <person name="Liu Z.G."/>
            <person name="Tsui S.K.W."/>
        </authorList>
    </citation>
    <scope>NUCLEOTIDE SEQUENCE</scope>
    <source>
        <strain evidence="2">Derf</strain>
        <tissue evidence="2">Whole organism</tissue>
    </source>
</reference>
<accession>A0A922I4B4</accession>
<dbReference type="InterPro" id="IPR052594">
    <property type="entry name" value="J_domain-containing_protein"/>
</dbReference>
<evidence type="ECO:0000313" key="2">
    <source>
        <dbReference type="EMBL" id="KAH9517741.1"/>
    </source>
</evidence>